<evidence type="ECO:0000256" key="1">
    <source>
        <dbReference type="ARBA" id="ARBA00007532"/>
    </source>
</evidence>
<comment type="caution">
    <text evidence="14">The sequence shown here is derived from an EMBL/GenBank/DDBJ whole genome shotgun (WGS) entry which is preliminary data.</text>
</comment>
<dbReference type="SUPFAM" id="SSF51905">
    <property type="entry name" value="FAD/NAD(P)-binding domain"/>
    <property type="match status" value="1"/>
</dbReference>
<evidence type="ECO:0000256" key="2">
    <source>
        <dbReference type="ARBA" id="ARBA00012608"/>
    </source>
</evidence>
<dbReference type="InterPro" id="IPR036188">
    <property type="entry name" value="FAD/NAD-bd_sf"/>
</dbReference>
<comment type="catalytic activity">
    <reaction evidence="10 11">
        <text>N(6)-[(R)-dihydrolipoyl]-L-lysyl-[protein] + NAD(+) = N(6)-[(R)-lipoyl]-L-lysyl-[protein] + NADH + H(+)</text>
        <dbReference type="Rhea" id="RHEA:15045"/>
        <dbReference type="Rhea" id="RHEA-COMP:10474"/>
        <dbReference type="Rhea" id="RHEA-COMP:10475"/>
        <dbReference type="ChEBI" id="CHEBI:15378"/>
        <dbReference type="ChEBI" id="CHEBI:57540"/>
        <dbReference type="ChEBI" id="CHEBI:57945"/>
        <dbReference type="ChEBI" id="CHEBI:83099"/>
        <dbReference type="ChEBI" id="CHEBI:83100"/>
        <dbReference type="EC" id="1.8.1.4"/>
    </reaction>
</comment>
<dbReference type="PROSITE" id="PS00076">
    <property type="entry name" value="PYRIDINE_REDOX_1"/>
    <property type="match status" value="1"/>
</dbReference>
<dbReference type="InterPro" id="IPR004099">
    <property type="entry name" value="Pyr_nucl-diS_OxRdtase_dimer"/>
</dbReference>
<evidence type="ECO:0000256" key="9">
    <source>
        <dbReference type="ARBA" id="ARBA00023284"/>
    </source>
</evidence>
<organism evidence="14 15">
    <name type="scientific">Ectobacillus antri</name>
    <dbReference type="NCBI Taxonomy" id="2486280"/>
    <lineage>
        <taxon>Bacteria</taxon>
        <taxon>Bacillati</taxon>
        <taxon>Bacillota</taxon>
        <taxon>Bacilli</taxon>
        <taxon>Bacillales</taxon>
        <taxon>Bacillaceae</taxon>
        <taxon>Ectobacillus</taxon>
    </lineage>
</organism>
<dbReference type="InterPro" id="IPR001100">
    <property type="entry name" value="Pyr_nuc-diS_OxRdtase"/>
</dbReference>
<evidence type="ECO:0000256" key="3">
    <source>
        <dbReference type="ARBA" id="ARBA00016961"/>
    </source>
</evidence>
<dbReference type="RefSeq" id="WP_124564893.1">
    <property type="nucleotide sequence ID" value="NZ_JARRRY010000001.1"/>
</dbReference>
<evidence type="ECO:0000256" key="7">
    <source>
        <dbReference type="ARBA" id="ARBA00023027"/>
    </source>
</evidence>
<comment type="cofactor">
    <cofactor evidence="11">
        <name>FAD</name>
        <dbReference type="ChEBI" id="CHEBI:57692"/>
    </cofactor>
    <text evidence="11">Binds 1 FAD per subunit.</text>
</comment>
<dbReference type="NCBIfam" id="TIGR01350">
    <property type="entry name" value="lipoamide_DH"/>
    <property type="match status" value="1"/>
</dbReference>
<dbReference type="PRINTS" id="PR00411">
    <property type="entry name" value="PNDRDTASEI"/>
</dbReference>
<dbReference type="Gene3D" id="3.30.390.30">
    <property type="match status" value="1"/>
</dbReference>
<dbReference type="PIRSF" id="PIRSF000350">
    <property type="entry name" value="Mercury_reductase_MerA"/>
    <property type="match status" value="1"/>
</dbReference>
<dbReference type="InterPro" id="IPR016156">
    <property type="entry name" value="FAD/NAD-linked_Rdtase_dimer_sf"/>
</dbReference>
<feature type="domain" description="FAD/NAD(P)-binding" evidence="13">
    <location>
        <begin position="11"/>
        <end position="330"/>
    </location>
</feature>
<dbReference type="Pfam" id="PF02852">
    <property type="entry name" value="Pyr_redox_dim"/>
    <property type="match status" value="1"/>
</dbReference>
<dbReference type="PRINTS" id="PR00368">
    <property type="entry name" value="FADPNR"/>
</dbReference>
<dbReference type="InterPro" id="IPR006258">
    <property type="entry name" value="Lipoamide_DH"/>
</dbReference>
<evidence type="ECO:0000313" key="15">
    <source>
        <dbReference type="Proteomes" id="UP001218246"/>
    </source>
</evidence>
<dbReference type="EMBL" id="JARULN010000001">
    <property type="protein sequence ID" value="MDG5752454.1"/>
    <property type="molecule type" value="Genomic_DNA"/>
</dbReference>
<reference evidence="14 15" key="1">
    <citation type="submission" date="2023-04" db="EMBL/GenBank/DDBJ databases">
        <title>Ectobacillus antri isolated from activated sludge.</title>
        <authorList>
            <person name="Yan P."/>
            <person name="Liu X."/>
        </authorList>
    </citation>
    <scope>NUCLEOTIDE SEQUENCE [LARGE SCALE GENOMIC DNA]</scope>
    <source>
        <strain evidence="14 15">C18H</strain>
    </source>
</reference>
<evidence type="ECO:0000256" key="6">
    <source>
        <dbReference type="ARBA" id="ARBA00023002"/>
    </source>
</evidence>
<evidence type="ECO:0000256" key="11">
    <source>
        <dbReference type="RuleBase" id="RU003692"/>
    </source>
</evidence>
<dbReference type="InterPro" id="IPR012999">
    <property type="entry name" value="Pyr_OxRdtase_I_AS"/>
</dbReference>
<dbReference type="InterPro" id="IPR050151">
    <property type="entry name" value="Class-I_Pyr_Nuc-Dis_Oxidored"/>
</dbReference>
<comment type="miscellaneous">
    <text evidence="11">The active site is a redox-active disulfide bond.</text>
</comment>
<proteinExistence type="inferred from homology"/>
<dbReference type="SUPFAM" id="SSF55424">
    <property type="entry name" value="FAD/NAD-linked reductases, dimerisation (C-terminal) domain"/>
    <property type="match status" value="1"/>
</dbReference>
<keyword evidence="4 11" id="KW-0285">Flavoprotein</keyword>
<dbReference type="Proteomes" id="UP001218246">
    <property type="component" value="Unassembled WGS sequence"/>
</dbReference>
<gene>
    <name evidence="14" type="primary">lpdA</name>
    <name evidence="14" type="ORF">P6P90_00375</name>
</gene>
<sequence length="470" mass="49351">MVVGDFPIELDTVVVGAGPGGYVAAIRAAQLGQKVAIIEKGNLGGVCLNVGCIPSKALISAGHRYEHAKHSADMGIMAENVTVDFSKVQAWKDSVVKKLTGGVAGLLKGNKVEIISGEAYFVDANTLRVMTESAAQTYTFKNAIIATGSTPIEIPGFKFSKRVIDSTGALSLPEIPKKMVVVGGGYIGMELGTAYANFGTEITILEAGEEILAGFEKSMSSIVKRGLKKKGNVEIHTKAFAKSVQETETGVTVSFEVNGEMKSVDADYVLVTVGRRPNTQEIGLEQVGVKMTDRGVIEIDKQCRTSVSNIYAIGDIVPGPPLAHKASYEGKIAAEAISGHPAEIDYIGIPAVCFTDPELASVGYTKKQADEEGMEVVVSKFPFGANGRALSLNSTDGFVQLVTRKQDGLIVGAQVVGAGASDIISELGLAIEAGMTAEDIAQTIHAHPTLGEITMEAAEVALGMPIHIIK</sequence>
<evidence type="ECO:0000259" key="12">
    <source>
        <dbReference type="Pfam" id="PF02852"/>
    </source>
</evidence>
<dbReference type="PANTHER" id="PTHR22912:SF160">
    <property type="entry name" value="DIHYDROLIPOYL DEHYDROGENASE"/>
    <property type="match status" value="1"/>
</dbReference>
<keyword evidence="5 11" id="KW-0274">FAD</keyword>
<evidence type="ECO:0000259" key="13">
    <source>
        <dbReference type="Pfam" id="PF07992"/>
    </source>
</evidence>
<keyword evidence="9 11" id="KW-0676">Redox-active center</keyword>
<keyword evidence="15" id="KW-1185">Reference proteome</keyword>
<evidence type="ECO:0000256" key="8">
    <source>
        <dbReference type="ARBA" id="ARBA00023157"/>
    </source>
</evidence>
<keyword evidence="6 11" id="KW-0560">Oxidoreductase</keyword>
<dbReference type="Pfam" id="PF07992">
    <property type="entry name" value="Pyr_redox_2"/>
    <property type="match status" value="1"/>
</dbReference>
<protein>
    <recommendedName>
        <fullName evidence="3 11">Dihydrolipoyl dehydrogenase</fullName>
        <ecNumber evidence="2 11">1.8.1.4</ecNumber>
    </recommendedName>
</protein>
<feature type="domain" description="Pyridine nucleotide-disulphide oxidoreductase dimerisation" evidence="12">
    <location>
        <begin position="349"/>
        <end position="457"/>
    </location>
</feature>
<evidence type="ECO:0000256" key="4">
    <source>
        <dbReference type="ARBA" id="ARBA00022630"/>
    </source>
</evidence>
<comment type="similarity">
    <text evidence="1 11">Belongs to the class-I pyridine nucleotide-disulfide oxidoreductase family.</text>
</comment>
<accession>A0ABT6H080</accession>
<evidence type="ECO:0000313" key="14">
    <source>
        <dbReference type="EMBL" id="MDG5752454.1"/>
    </source>
</evidence>
<dbReference type="PANTHER" id="PTHR22912">
    <property type="entry name" value="DISULFIDE OXIDOREDUCTASE"/>
    <property type="match status" value="1"/>
</dbReference>
<dbReference type="Gene3D" id="3.50.50.60">
    <property type="entry name" value="FAD/NAD(P)-binding domain"/>
    <property type="match status" value="2"/>
</dbReference>
<evidence type="ECO:0000256" key="5">
    <source>
        <dbReference type="ARBA" id="ARBA00022827"/>
    </source>
</evidence>
<evidence type="ECO:0000256" key="10">
    <source>
        <dbReference type="ARBA" id="ARBA00049187"/>
    </source>
</evidence>
<dbReference type="EC" id="1.8.1.4" evidence="2 11"/>
<dbReference type="InterPro" id="IPR023753">
    <property type="entry name" value="FAD/NAD-binding_dom"/>
</dbReference>
<dbReference type="GO" id="GO:0004148">
    <property type="term" value="F:dihydrolipoyl dehydrogenase (NADH) activity"/>
    <property type="evidence" value="ECO:0007669"/>
    <property type="project" value="UniProtKB-EC"/>
</dbReference>
<keyword evidence="8" id="KW-1015">Disulfide bond</keyword>
<keyword evidence="7 11" id="KW-0520">NAD</keyword>
<name>A0ABT6H080_9BACI</name>